<evidence type="ECO:0000256" key="10">
    <source>
        <dbReference type="SAM" id="MobiDB-lite"/>
    </source>
</evidence>
<keyword evidence="6" id="KW-0862">Zinc</keyword>
<comment type="subcellular location">
    <subcellularLocation>
        <location evidence="1">Nucleus</location>
    </subcellularLocation>
</comment>
<evidence type="ECO:0000256" key="4">
    <source>
        <dbReference type="ARBA" id="ARBA00022737"/>
    </source>
</evidence>
<dbReference type="CDD" id="cd06008">
    <property type="entry name" value="NF-X1-zinc-finger"/>
    <property type="match status" value="5"/>
</dbReference>
<evidence type="ECO:0000256" key="9">
    <source>
        <dbReference type="ARBA" id="ARBA00023242"/>
    </source>
</evidence>
<feature type="compositionally biased region" description="Basic residues" evidence="10">
    <location>
        <begin position="15"/>
        <end position="25"/>
    </location>
</feature>
<dbReference type="InterPro" id="IPR034078">
    <property type="entry name" value="NFX1_fam"/>
</dbReference>
<dbReference type="PANTHER" id="PTHR12360">
    <property type="entry name" value="NUCLEAR TRANSCRIPTION FACTOR, X-BOX BINDING 1 NFX1"/>
    <property type="match status" value="1"/>
</dbReference>
<keyword evidence="9" id="KW-0539">Nucleus</keyword>
<dbReference type="Pfam" id="PF01422">
    <property type="entry name" value="zf-NF-X1"/>
    <property type="match status" value="6"/>
</dbReference>
<feature type="region of interest" description="Disordered" evidence="10">
    <location>
        <begin position="1"/>
        <end position="75"/>
    </location>
</feature>
<feature type="region of interest" description="Disordered" evidence="10">
    <location>
        <begin position="170"/>
        <end position="199"/>
    </location>
</feature>
<dbReference type="InterPro" id="IPR001374">
    <property type="entry name" value="R3H_dom"/>
</dbReference>
<dbReference type="InterPro" id="IPR036867">
    <property type="entry name" value="R3H_dom_sf"/>
</dbReference>
<evidence type="ECO:0000256" key="8">
    <source>
        <dbReference type="ARBA" id="ARBA00023163"/>
    </source>
</evidence>
<dbReference type="InterPro" id="IPR000967">
    <property type="entry name" value="Znf_NFX1"/>
</dbReference>
<evidence type="ECO:0000256" key="7">
    <source>
        <dbReference type="ARBA" id="ARBA00023015"/>
    </source>
</evidence>
<dbReference type="SUPFAM" id="SSF82708">
    <property type="entry name" value="R3H domain"/>
    <property type="match status" value="1"/>
</dbReference>
<feature type="region of interest" description="Disordered" evidence="10">
    <location>
        <begin position="93"/>
        <end position="125"/>
    </location>
</feature>
<dbReference type="AlphaFoldDB" id="A0A381LAJ3"/>
<dbReference type="FunFam" id="3.30.1370.50:FF:000006">
    <property type="entry name" value="NF-X1 finger transcription factor"/>
    <property type="match status" value="1"/>
</dbReference>
<evidence type="ECO:0000256" key="6">
    <source>
        <dbReference type="ARBA" id="ARBA00022833"/>
    </source>
</evidence>
<dbReference type="GO" id="GO:0000981">
    <property type="term" value="F:DNA-binding transcription factor activity, RNA polymerase II-specific"/>
    <property type="evidence" value="ECO:0007669"/>
    <property type="project" value="TreeGrafter"/>
</dbReference>
<dbReference type="GO" id="GO:0005634">
    <property type="term" value="C:nucleus"/>
    <property type="evidence" value="ECO:0007669"/>
    <property type="project" value="UniProtKB-SubCell"/>
</dbReference>
<comment type="similarity">
    <text evidence="2">Belongs to the NFX1 family.</text>
</comment>
<evidence type="ECO:0000313" key="12">
    <source>
        <dbReference type="EMBL" id="SUZ10570.1"/>
    </source>
</evidence>
<dbReference type="Pfam" id="PF01424">
    <property type="entry name" value="R3H"/>
    <property type="match status" value="1"/>
</dbReference>
<dbReference type="GO" id="GO:0008270">
    <property type="term" value="F:zinc ion binding"/>
    <property type="evidence" value="ECO:0007669"/>
    <property type="project" value="UniProtKB-KW"/>
</dbReference>
<evidence type="ECO:0000256" key="2">
    <source>
        <dbReference type="ARBA" id="ARBA00007269"/>
    </source>
</evidence>
<keyword evidence="5" id="KW-0863">Zinc-finger</keyword>
<feature type="domain" description="R3H" evidence="11">
    <location>
        <begin position="859"/>
        <end position="922"/>
    </location>
</feature>
<evidence type="ECO:0000256" key="3">
    <source>
        <dbReference type="ARBA" id="ARBA00022723"/>
    </source>
</evidence>
<dbReference type="Gene3D" id="3.30.1370.50">
    <property type="entry name" value="R3H-like domain"/>
    <property type="match status" value="1"/>
</dbReference>
<protein>
    <submittedName>
        <fullName evidence="12">Bgt-5026</fullName>
    </submittedName>
</protein>
<evidence type="ECO:0000256" key="1">
    <source>
        <dbReference type="ARBA" id="ARBA00004123"/>
    </source>
</evidence>
<proteinExistence type="inferred from homology"/>
<dbReference type="GO" id="GO:0000122">
    <property type="term" value="P:negative regulation of transcription by RNA polymerase II"/>
    <property type="evidence" value="ECO:0007669"/>
    <property type="project" value="TreeGrafter"/>
</dbReference>
<keyword evidence="3" id="KW-0479">Metal-binding</keyword>
<dbReference type="OrthoDB" id="6512771at2759"/>
<feature type="compositionally biased region" description="Polar residues" evidence="10">
    <location>
        <begin position="170"/>
        <end position="183"/>
    </location>
</feature>
<dbReference type="PROSITE" id="PS51061">
    <property type="entry name" value="R3H"/>
    <property type="match status" value="1"/>
</dbReference>
<keyword evidence="8" id="KW-0804">Transcription</keyword>
<feature type="compositionally biased region" description="Polar residues" evidence="10">
    <location>
        <begin position="1"/>
        <end position="11"/>
    </location>
</feature>
<name>A0A381LAJ3_BLUGR</name>
<keyword evidence="7" id="KW-0805">Transcription regulation</keyword>
<reference evidence="12" key="1">
    <citation type="submission" date="2018-07" db="EMBL/GenBank/DDBJ databases">
        <authorList>
            <person name="Quirk P.G."/>
            <person name="Krulwich T.A."/>
        </authorList>
    </citation>
    <scope>NUCLEOTIDE SEQUENCE</scope>
    <source>
        <strain evidence="12">96224</strain>
    </source>
</reference>
<dbReference type="PANTHER" id="PTHR12360:SF12">
    <property type="entry name" value="TRANSCRIPTIONAL REPRESSOR NF-X1"/>
    <property type="match status" value="1"/>
</dbReference>
<accession>A0A381LAJ3</accession>
<feature type="compositionally biased region" description="Polar residues" evidence="10">
    <location>
        <begin position="36"/>
        <end position="55"/>
    </location>
</feature>
<dbReference type="SMART" id="SM00438">
    <property type="entry name" value="ZnF_NFX"/>
    <property type="match status" value="8"/>
</dbReference>
<evidence type="ECO:0000259" key="11">
    <source>
        <dbReference type="PROSITE" id="PS51061"/>
    </source>
</evidence>
<gene>
    <name evidence="12" type="ORF">BGT96224V2_LOCUS3724</name>
</gene>
<organism evidence="12">
    <name type="scientific">Blumeria graminis f. sp. tritici 96224</name>
    <dbReference type="NCBI Taxonomy" id="1268274"/>
    <lineage>
        <taxon>Eukaryota</taxon>
        <taxon>Fungi</taxon>
        <taxon>Dikarya</taxon>
        <taxon>Ascomycota</taxon>
        <taxon>Pezizomycotina</taxon>
        <taxon>Leotiomycetes</taxon>
        <taxon>Erysiphales</taxon>
        <taxon>Erysiphaceae</taxon>
        <taxon>Blumeria</taxon>
    </lineage>
</organism>
<dbReference type="EMBL" id="UIGY01000084">
    <property type="protein sequence ID" value="SUZ10570.1"/>
    <property type="molecule type" value="Genomic_DNA"/>
</dbReference>
<dbReference type="GO" id="GO:0000977">
    <property type="term" value="F:RNA polymerase II transcription regulatory region sequence-specific DNA binding"/>
    <property type="evidence" value="ECO:0007669"/>
    <property type="project" value="TreeGrafter"/>
</dbReference>
<dbReference type="SMART" id="SM00393">
    <property type="entry name" value="R3H"/>
    <property type="match status" value="1"/>
</dbReference>
<evidence type="ECO:0000256" key="5">
    <source>
        <dbReference type="ARBA" id="ARBA00022771"/>
    </source>
</evidence>
<sequence length="1126" mass="125266">MTNPENIMIQDTSRRPRHRNRRGRGRGGSGTAVNVPRNSEISSALQPPTNRQVLDSSIEVGPNLTRENQGRRSQRRISVLETTALQGSDLNVTQDSQRRGRDSTTPFFSSPIHRGIRSGRGLARNNDRRGSRIVTYGRREFGSQLTSNVTSNDNVSSLAGDAVNFVPGQSITQRSRQRPQATTRKLKERSQAPDIASRTHEDIQNGQYECVICTNEVSSESKIWACELCWSVLHLSCVKRWSQNEASTYHQQEISNLERHTLRQWRCPGCNLPKITVPKYYTCWCSKEIEPHRIPGLPPHSCGQTCAKPRATNCPHPCGSVCHAGPCLPCEQMGPSLSCFCGREEKATRCTETNYEDGWSCEQICGDLLACGKHRCQRQCHKGLCGSCELPIESSCYCGRLTKMLPCCELEVIRESTLGEIMWQGSFDCGSVCGRVFDCGNPRHSCEKKCHTQDSRPGKCPFSPDIISHCPCGKTPLSEIRGGLRLDCSAPITCCQEICQKSLACGHLCKRKCHIGTCMPCQEATTITCRCGRITMPTLCYQDLVESPQCFKICRSNLNCGRHECGEHCCPGERKAIMRQASKRKHRPLNVEIANTSDFESEHICIKVCNRPLKCGNHNCTSLCHKGPCPSCLDAIFEEISCACGRTVLQPPQPCGTKSPECHFDCLYQPTCGHPPVKHQCHQDTEACPKCPFLMEKLCLCGKKTLKNQPCWFSETRCGQICGKKLKCGIHTCKKTCHRDGQCEDFNTPCNQPCDWKRSVCEHVCAAPCHAPYPCKENTPCQMKMEITCACRNLKQLLRCLATKSLPGNSLKKLTCNDDCLKTQRNAKLADALDIELATHSDSHIPYSTKTLEFLVKDQGFTQQCELQMRNFACKKGEKQMRFKPMASSRRAFLHSLAQDFGLHSESQDAEPHRHVMIFKTARFVSAPVKTLSQCIPFKVSGKLIAKTPATALTPPMTKTESWNAYLLLSPKFDLTIDELQIALKPTCLKFDFDIEAVFLPSGNTLIRATSSLASGYDLARKLESHKSSLASVVRRLGFATTMVLCYVDEFLNILHQGDESSTDQDGWSKVVRNGPASQREQKVNMLKSSGATAIGRSQIKKAIMSKLIEEAPDDWETAAGEGGAS</sequence>
<keyword evidence="4" id="KW-0677">Repeat</keyword>